<comment type="caution">
    <text evidence="1">The sequence shown here is derived from an EMBL/GenBank/DDBJ whole genome shotgun (WGS) entry which is preliminary data.</text>
</comment>
<reference evidence="1 2" key="1">
    <citation type="journal article" date="2024" name="BMC Biol.">
        <title>Comparative genomics of Ascetosporea gives new insight into the evolutionary basis for animal parasitism in Rhizaria.</title>
        <authorList>
            <person name="Hiltunen Thoren M."/>
            <person name="Onut-Brannstrom I."/>
            <person name="Alfjorden A."/>
            <person name="Peckova H."/>
            <person name="Swords F."/>
            <person name="Hooper C."/>
            <person name="Holzer A.S."/>
            <person name="Bass D."/>
            <person name="Burki F."/>
        </authorList>
    </citation>
    <scope>NUCLEOTIDE SEQUENCE [LARGE SCALE GENOMIC DNA]</scope>
    <source>
        <strain evidence="1">20-A016</strain>
    </source>
</reference>
<proteinExistence type="predicted"/>
<sequence>MKHLIIVFTDKYRLEVLDEITIEQYLRSLRPGNTLETLLNAVDSRYINIGYSKDFDNPARKSEVLKILDFVLKIKENRGFATTYLKGKAEEIYKQIVKVKIEKQQERMKQTTDTNSHFQNFRDDARKKFLDYYLDVAVDTFIRVFQGSDAKFMYEILSLIHSIVEEQ</sequence>
<dbReference type="EMBL" id="JBDODL010002586">
    <property type="protein sequence ID" value="MES1922323.1"/>
    <property type="molecule type" value="Genomic_DNA"/>
</dbReference>
<gene>
    <name evidence="1" type="ORF">MHBO_003831</name>
</gene>
<organism evidence="1 2">
    <name type="scientific">Bonamia ostreae</name>
    <dbReference type="NCBI Taxonomy" id="126728"/>
    <lineage>
        <taxon>Eukaryota</taxon>
        <taxon>Sar</taxon>
        <taxon>Rhizaria</taxon>
        <taxon>Endomyxa</taxon>
        <taxon>Ascetosporea</taxon>
        <taxon>Haplosporida</taxon>
        <taxon>Bonamia</taxon>
    </lineage>
</organism>
<evidence type="ECO:0000313" key="2">
    <source>
        <dbReference type="Proteomes" id="UP001439008"/>
    </source>
</evidence>
<accession>A0ABV2ARL0</accession>
<evidence type="ECO:0000313" key="1">
    <source>
        <dbReference type="EMBL" id="MES1922323.1"/>
    </source>
</evidence>
<name>A0ABV2ARL0_9EUKA</name>
<protein>
    <submittedName>
        <fullName evidence="1">Uncharacterized protein</fullName>
    </submittedName>
</protein>
<keyword evidence="2" id="KW-1185">Reference proteome</keyword>
<dbReference type="Proteomes" id="UP001439008">
    <property type="component" value="Unassembled WGS sequence"/>
</dbReference>